<evidence type="ECO:0000256" key="5">
    <source>
        <dbReference type="ARBA" id="ARBA00022989"/>
    </source>
</evidence>
<comment type="subcellular location">
    <subcellularLocation>
        <location evidence="1">Cell membrane</location>
        <topology evidence="1">Multi-pass membrane protein</topology>
    </subcellularLocation>
</comment>
<dbReference type="Pfam" id="PF07690">
    <property type="entry name" value="MFS_1"/>
    <property type="match status" value="1"/>
</dbReference>
<dbReference type="SUPFAM" id="SSF103473">
    <property type="entry name" value="MFS general substrate transporter"/>
    <property type="match status" value="1"/>
</dbReference>
<reference evidence="10 11" key="1">
    <citation type="submission" date="2011-10" db="EMBL/GenBank/DDBJ databases">
        <title>Metabolic and evolutionary patterns in the extreme acidophile Ferroplasma acidiphilum.</title>
        <authorList>
            <person name="Golyshina O.V."/>
            <person name="Kozyavkin S.A."/>
            <person name="Tatusov R.L."/>
            <person name="Slesarev A.I."/>
            <person name="Golyshin P.N."/>
        </authorList>
    </citation>
    <scope>NUCLEOTIDE SEQUENCE [LARGE SCALE GENOMIC DNA]</scope>
    <source>
        <strain evidence="11">Y</strain>
    </source>
</reference>
<evidence type="ECO:0000256" key="3">
    <source>
        <dbReference type="ARBA" id="ARBA00022475"/>
    </source>
</evidence>
<gene>
    <name evidence="10" type="ORF">FAD_1750</name>
</gene>
<keyword evidence="6 8" id="KW-0472">Membrane</keyword>
<feature type="transmembrane region" description="Helical" evidence="8">
    <location>
        <begin position="319"/>
        <end position="338"/>
    </location>
</feature>
<evidence type="ECO:0000256" key="6">
    <source>
        <dbReference type="ARBA" id="ARBA00023136"/>
    </source>
</evidence>
<dbReference type="AlphaFoldDB" id="A0A1V0N677"/>
<evidence type="ECO:0000313" key="10">
    <source>
        <dbReference type="EMBL" id="ARD85589.1"/>
    </source>
</evidence>
<feature type="domain" description="Major facilitator superfamily (MFS) profile" evidence="9">
    <location>
        <begin position="8"/>
        <end position="550"/>
    </location>
</feature>
<feature type="transmembrane region" description="Helical" evidence="8">
    <location>
        <begin position="46"/>
        <end position="68"/>
    </location>
</feature>
<keyword evidence="3" id="KW-1003">Cell membrane</keyword>
<dbReference type="EMBL" id="CP015363">
    <property type="protein sequence ID" value="ARD85589.1"/>
    <property type="molecule type" value="Genomic_DNA"/>
</dbReference>
<feature type="transmembrane region" description="Helical" evidence="8">
    <location>
        <begin position="110"/>
        <end position="131"/>
    </location>
</feature>
<dbReference type="GO" id="GO:0005886">
    <property type="term" value="C:plasma membrane"/>
    <property type="evidence" value="ECO:0007669"/>
    <property type="project" value="UniProtKB-SubCell"/>
</dbReference>
<keyword evidence="4 8" id="KW-0812">Transmembrane</keyword>
<dbReference type="GO" id="GO:0022857">
    <property type="term" value="F:transmembrane transporter activity"/>
    <property type="evidence" value="ECO:0007669"/>
    <property type="project" value="InterPro"/>
</dbReference>
<feature type="transmembrane region" description="Helical" evidence="8">
    <location>
        <begin position="279"/>
        <end position="307"/>
    </location>
</feature>
<name>A0A1V0N677_9ARCH</name>
<evidence type="ECO:0000259" key="9">
    <source>
        <dbReference type="PROSITE" id="PS50850"/>
    </source>
</evidence>
<protein>
    <submittedName>
        <fullName evidence="10">Drug:H+ antiporter-2 family transporter</fullName>
    </submittedName>
</protein>
<proteinExistence type="predicted"/>
<feature type="transmembrane region" description="Helical" evidence="8">
    <location>
        <begin position="210"/>
        <end position="227"/>
    </location>
</feature>
<sequence>MVEEKWVALSNTTIGVLMATINMSILIIALPAIFSGIHLDPLKSNSFVYLLWILMGYMIVTAVLLVTIGRLSDIFGRVKLFNLGFLIFTIGSILLYLTPGKGDTGALELIFFRIVQAVGGSFIFANSYAIITDNFKKEERGFALGINAIAATAGMSIGIVVGGILATINWRYIFLVSVPVGILGTVWSYLKLKETSPKIKQKLDIPGNITFAGGLIILLVGVTYGIAPYKSSPMGWGNPWVIAALIIGAVLLVLFPFVERKVKQPMFNLSLFKIRGFATGSFAGMISSMGMMGFMFMIIILFQGIWLPIHGYHYASVPFWAGIYMLPMTIAMGIFGPIAGRFSDRHGQRWLASFGLIVSGIALLLLVLLPADFIYIFMGILLFVFGAGMGMFTAPNTAAVMSSVSPDVRGSASGMLTTLRNVGTTASMGIFFTILILGLTTSLPHTLSSAVISAGGGSTLAGEMSKLPPTEAIFAALLGINPGTVILGLLPAHVVSSIPTSAQHIIEARTWFPTIFAPAFIKSLHIVFYVGAAIVFAGAIISILREPLSKSKKTKADKKSAKDQSELPDKAVKMKR</sequence>
<feature type="compositionally biased region" description="Basic and acidic residues" evidence="7">
    <location>
        <begin position="557"/>
        <end position="576"/>
    </location>
</feature>
<accession>A0A1V0N677</accession>
<dbReference type="OrthoDB" id="117970at2157"/>
<keyword evidence="5 8" id="KW-1133">Transmembrane helix</keyword>
<evidence type="ECO:0000313" key="11">
    <source>
        <dbReference type="Proteomes" id="UP000192050"/>
    </source>
</evidence>
<feature type="transmembrane region" description="Helical" evidence="8">
    <location>
        <begin position="143"/>
        <end position="166"/>
    </location>
</feature>
<feature type="transmembrane region" description="Helical" evidence="8">
    <location>
        <begin position="12"/>
        <end position="34"/>
    </location>
</feature>
<evidence type="ECO:0000256" key="8">
    <source>
        <dbReference type="SAM" id="Phobius"/>
    </source>
</evidence>
<dbReference type="InterPro" id="IPR011701">
    <property type="entry name" value="MFS"/>
</dbReference>
<dbReference type="Proteomes" id="UP000192050">
    <property type="component" value="Chromosome"/>
</dbReference>
<feature type="transmembrane region" description="Helical" evidence="8">
    <location>
        <begin position="350"/>
        <end position="369"/>
    </location>
</feature>
<keyword evidence="11" id="KW-1185">Reference proteome</keyword>
<evidence type="ECO:0000256" key="7">
    <source>
        <dbReference type="SAM" id="MobiDB-lite"/>
    </source>
</evidence>
<dbReference type="PANTHER" id="PTHR42718:SF46">
    <property type="entry name" value="BLR6921 PROTEIN"/>
    <property type="match status" value="1"/>
</dbReference>
<dbReference type="STRING" id="74969.FAD_1750"/>
<dbReference type="RefSeq" id="WP_009886892.1">
    <property type="nucleotide sequence ID" value="NZ_CP015363.1"/>
</dbReference>
<evidence type="ECO:0000256" key="1">
    <source>
        <dbReference type="ARBA" id="ARBA00004651"/>
    </source>
</evidence>
<dbReference type="KEGG" id="fai:FAD_1750"/>
<feature type="transmembrane region" description="Helical" evidence="8">
    <location>
        <begin position="239"/>
        <end position="258"/>
    </location>
</feature>
<evidence type="ECO:0000256" key="2">
    <source>
        <dbReference type="ARBA" id="ARBA00022448"/>
    </source>
</evidence>
<feature type="transmembrane region" description="Helical" evidence="8">
    <location>
        <begin position="526"/>
        <end position="544"/>
    </location>
</feature>
<dbReference type="CDD" id="cd17321">
    <property type="entry name" value="MFS_MMR_MDR_like"/>
    <property type="match status" value="1"/>
</dbReference>
<feature type="transmembrane region" description="Helical" evidence="8">
    <location>
        <begin position="80"/>
        <end position="98"/>
    </location>
</feature>
<dbReference type="Gene3D" id="1.20.1250.20">
    <property type="entry name" value="MFS general substrate transporter like domains"/>
    <property type="match status" value="2"/>
</dbReference>
<organism evidence="10 11">
    <name type="scientific">Ferroplasma acidiphilum</name>
    <dbReference type="NCBI Taxonomy" id="74969"/>
    <lineage>
        <taxon>Archaea</taxon>
        <taxon>Methanobacteriati</taxon>
        <taxon>Thermoplasmatota</taxon>
        <taxon>Thermoplasmata</taxon>
        <taxon>Thermoplasmatales</taxon>
        <taxon>Ferroplasmaceae</taxon>
        <taxon>Ferroplasma</taxon>
    </lineage>
</organism>
<dbReference type="InterPro" id="IPR036259">
    <property type="entry name" value="MFS_trans_sf"/>
</dbReference>
<feature type="transmembrane region" description="Helical" evidence="8">
    <location>
        <begin position="172"/>
        <end position="190"/>
    </location>
</feature>
<evidence type="ECO:0000256" key="4">
    <source>
        <dbReference type="ARBA" id="ARBA00022692"/>
    </source>
</evidence>
<feature type="transmembrane region" description="Helical" evidence="8">
    <location>
        <begin position="375"/>
        <end position="398"/>
    </location>
</feature>
<dbReference type="PROSITE" id="PS50850">
    <property type="entry name" value="MFS"/>
    <property type="match status" value="1"/>
</dbReference>
<dbReference type="InterPro" id="IPR020846">
    <property type="entry name" value="MFS_dom"/>
</dbReference>
<dbReference type="GeneID" id="16025025"/>
<dbReference type="PANTHER" id="PTHR42718">
    <property type="entry name" value="MAJOR FACILITATOR SUPERFAMILY MULTIDRUG TRANSPORTER MFSC"/>
    <property type="match status" value="1"/>
</dbReference>
<feature type="region of interest" description="Disordered" evidence="7">
    <location>
        <begin position="549"/>
        <end position="576"/>
    </location>
</feature>
<keyword evidence="2" id="KW-0813">Transport</keyword>